<keyword evidence="3" id="KW-1185">Reference proteome</keyword>
<evidence type="ECO:0000313" key="3">
    <source>
        <dbReference type="Proteomes" id="UP000198558"/>
    </source>
</evidence>
<dbReference type="EMBL" id="FOIN01000005">
    <property type="protein sequence ID" value="SET28184.1"/>
    <property type="molecule type" value="Genomic_DNA"/>
</dbReference>
<evidence type="ECO:0000313" key="2">
    <source>
        <dbReference type="EMBL" id="SET28184.1"/>
    </source>
</evidence>
<protein>
    <submittedName>
        <fullName evidence="2">Transposase DDE domain group 1</fullName>
    </submittedName>
</protein>
<gene>
    <name evidence="2" type="ORF">SAMN04489758_10555</name>
</gene>
<dbReference type="AlphaFoldDB" id="A0A1I0D7K4"/>
<sequence length="174" mass="20494">MALKEYVQKLGYEYVNRHGDNIILDVDSTKTIINGHLEGSAYIFHYGINGYNIKLLLSSHFRTGSAYSSNGFINELKEVLSHLDRKKFISIRGDSAFYNVEFMDYMHHEDIQYYIRAKNYIKIQNKIIEQLANEGINYLNYTHQEPYYGEIEYSLQNLSTPCRYIFKVFLSQDK</sequence>
<accession>A0A1I0D7K4</accession>
<name>A0A1I0D7K4_9FIRM</name>
<dbReference type="Proteomes" id="UP000198558">
    <property type="component" value="Unassembled WGS sequence"/>
</dbReference>
<evidence type="ECO:0000259" key="1">
    <source>
        <dbReference type="Pfam" id="PF13701"/>
    </source>
</evidence>
<dbReference type="Pfam" id="PF13701">
    <property type="entry name" value="DDE_Tnp_1_4"/>
    <property type="match status" value="1"/>
</dbReference>
<dbReference type="InterPro" id="IPR025668">
    <property type="entry name" value="Tnp_DDE_dom"/>
</dbReference>
<dbReference type="OrthoDB" id="6627885at2"/>
<organism evidence="2 3">
    <name type="scientific">Thomasclavelia cocleata</name>
    <dbReference type="NCBI Taxonomy" id="69824"/>
    <lineage>
        <taxon>Bacteria</taxon>
        <taxon>Bacillati</taxon>
        <taxon>Bacillota</taxon>
        <taxon>Erysipelotrichia</taxon>
        <taxon>Erysipelotrichales</taxon>
        <taxon>Coprobacillaceae</taxon>
        <taxon>Thomasclavelia</taxon>
    </lineage>
</organism>
<reference evidence="2" key="1">
    <citation type="submission" date="2016-10" db="EMBL/GenBank/DDBJ databases">
        <authorList>
            <person name="de Groot N.N."/>
        </authorList>
    </citation>
    <scope>NUCLEOTIDE SEQUENCE [LARGE SCALE GENOMIC DNA]</scope>
    <source>
        <strain evidence="2">DSM 1551</strain>
    </source>
</reference>
<feature type="domain" description="Transposase DDE" evidence="1">
    <location>
        <begin position="14"/>
        <end position="168"/>
    </location>
</feature>
<proteinExistence type="predicted"/>